<feature type="repeat" description="PPR" evidence="2">
    <location>
        <begin position="96"/>
        <end position="126"/>
    </location>
</feature>
<organism evidence="3 4">
    <name type="scientific">Jatropha curcas</name>
    <name type="common">Barbados nut</name>
    <dbReference type="NCBI Taxonomy" id="180498"/>
    <lineage>
        <taxon>Eukaryota</taxon>
        <taxon>Viridiplantae</taxon>
        <taxon>Streptophyta</taxon>
        <taxon>Embryophyta</taxon>
        <taxon>Tracheophyta</taxon>
        <taxon>Spermatophyta</taxon>
        <taxon>Magnoliopsida</taxon>
        <taxon>eudicotyledons</taxon>
        <taxon>Gunneridae</taxon>
        <taxon>Pentapetalae</taxon>
        <taxon>rosids</taxon>
        <taxon>fabids</taxon>
        <taxon>Malpighiales</taxon>
        <taxon>Euphorbiaceae</taxon>
        <taxon>Crotonoideae</taxon>
        <taxon>Jatropheae</taxon>
        <taxon>Jatropha</taxon>
    </lineage>
</organism>
<dbReference type="SUPFAM" id="SSF48452">
    <property type="entry name" value="TPR-like"/>
    <property type="match status" value="1"/>
</dbReference>
<dbReference type="Pfam" id="PF20430">
    <property type="entry name" value="Eplus_motif"/>
    <property type="match status" value="1"/>
</dbReference>
<name>A0A067KKK3_JATCU</name>
<dbReference type="Pfam" id="PF13041">
    <property type="entry name" value="PPR_2"/>
    <property type="match status" value="3"/>
</dbReference>
<dbReference type="Pfam" id="PF20431">
    <property type="entry name" value="E_motif"/>
    <property type="match status" value="1"/>
</dbReference>
<keyword evidence="4" id="KW-1185">Reference proteome</keyword>
<evidence type="ECO:0000313" key="4">
    <source>
        <dbReference type="Proteomes" id="UP000027138"/>
    </source>
</evidence>
<dbReference type="NCBIfam" id="TIGR00756">
    <property type="entry name" value="PPR"/>
    <property type="match status" value="6"/>
</dbReference>
<accession>A0A067KKK3</accession>
<sequence length="610" mass="69066">MAFCADPSNGNLQYAERLFNYIQNPPLLIYNLLIKAFAKKCYYRKCVSLFSKLRENGLWPDNFTYPFVFKAIGFLGQILGGEKIRGFLVKTGLEFDTYVCNSLIDMYAQFGLIDVMKKLFDEMPDRDVITWNVMISGYVKCRKFEDAIDVFCRMREETDLRPDEATVVSTLSACTALKNLDLGKEIHHYVREKLEFSSIIGNALLDMYCKCGCLRIARAIFEEMPYKNVICWTTMVYGYANCGELDEARALFERSPVRDVVIWTAMINGYVQFNRFDEAVALFREMQIRRVKPDKFIMVSLLTCCAQTGALEQGKWIHEFIDENSITVDAVVGTALIEMYAKCGCIEKALEIFYGLREKDTASWTSIICGLAVNGKTRMSLDLFSKMKQAGVRPDDITFIGILSACSHGGLVEEGRNFFNSMTTMYQIKPKLEHYGCLIDLLGRAGLLDEAEELIKKVPGEDKAIVVPLYVSLLSACRIYRNVEMGERVAKQLVKIESSDSGVHTLLANIYASADRWEDVTKVRRKMKDLGVQKLPGCSSIEVDGIIHEFLAGDPSHPQMREIYSMLDGMAKPLKGSERNEMETKDIVAMTLDEQKCLFNILSTGNFSTS</sequence>
<proteinExistence type="predicted"/>
<dbReference type="InterPro" id="IPR002885">
    <property type="entry name" value="PPR_rpt"/>
</dbReference>
<keyword evidence="1" id="KW-0677">Repeat</keyword>
<evidence type="ECO:0000256" key="2">
    <source>
        <dbReference type="PROSITE-ProRule" id="PRU00708"/>
    </source>
</evidence>
<dbReference type="AlphaFoldDB" id="A0A067KKK3"/>
<dbReference type="InterPro" id="IPR046848">
    <property type="entry name" value="E_motif"/>
</dbReference>
<reference evidence="3 4" key="1">
    <citation type="journal article" date="2014" name="PLoS ONE">
        <title>Global Analysis of Gene Expression Profiles in Physic Nut (Jatropha curcas L.) Seedlings Exposed to Salt Stress.</title>
        <authorList>
            <person name="Zhang L."/>
            <person name="Zhang C."/>
            <person name="Wu P."/>
            <person name="Chen Y."/>
            <person name="Li M."/>
            <person name="Jiang H."/>
            <person name="Wu G."/>
        </authorList>
    </citation>
    <scope>NUCLEOTIDE SEQUENCE [LARGE SCALE GENOMIC DNA]</scope>
    <source>
        <strain evidence="4">cv. GZQX0401</strain>
        <tissue evidence="3">Young leaves</tissue>
    </source>
</reference>
<dbReference type="Pfam" id="PF01535">
    <property type="entry name" value="PPR"/>
    <property type="match status" value="5"/>
</dbReference>
<feature type="repeat" description="PPR" evidence="2">
    <location>
        <begin position="360"/>
        <end position="394"/>
    </location>
</feature>
<dbReference type="PROSITE" id="PS51375">
    <property type="entry name" value="PPR"/>
    <property type="match status" value="6"/>
</dbReference>
<dbReference type="GO" id="GO:0003723">
    <property type="term" value="F:RNA binding"/>
    <property type="evidence" value="ECO:0007669"/>
    <property type="project" value="InterPro"/>
</dbReference>
<dbReference type="Gene3D" id="1.25.40.10">
    <property type="entry name" value="Tetratricopeptide repeat domain"/>
    <property type="match status" value="3"/>
</dbReference>
<dbReference type="InterPro" id="IPR046960">
    <property type="entry name" value="PPR_At4g14850-like_plant"/>
</dbReference>
<feature type="repeat" description="PPR" evidence="2">
    <location>
        <begin position="127"/>
        <end position="157"/>
    </location>
</feature>
<dbReference type="FunFam" id="1.25.40.10:FF:000989">
    <property type="entry name" value="Pentatricopeptide repeat-containing protein At1g31430"/>
    <property type="match status" value="1"/>
</dbReference>
<dbReference type="GO" id="GO:0009451">
    <property type="term" value="P:RNA modification"/>
    <property type="evidence" value="ECO:0007669"/>
    <property type="project" value="InterPro"/>
</dbReference>
<dbReference type="EMBL" id="KK914582">
    <property type="protein sequence ID" value="KDP32344.1"/>
    <property type="molecule type" value="Genomic_DNA"/>
</dbReference>
<dbReference type="PANTHER" id="PTHR47926">
    <property type="entry name" value="PENTATRICOPEPTIDE REPEAT-CONTAINING PROTEIN"/>
    <property type="match status" value="1"/>
</dbReference>
<dbReference type="FunFam" id="1.25.40.10:FF:000348">
    <property type="entry name" value="Pentatricopeptide repeat-containing protein chloroplastic"/>
    <property type="match status" value="1"/>
</dbReference>
<dbReference type="Proteomes" id="UP000027138">
    <property type="component" value="Unassembled WGS sequence"/>
</dbReference>
<evidence type="ECO:0000313" key="3">
    <source>
        <dbReference type="EMBL" id="KDP32344.1"/>
    </source>
</evidence>
<protein>
    <submittedName>
        <fullName evidence="3">Uncharacterized protein</fullName>
    </submittedName>
</protein>
<evidence type="ECO:0000256" key="1">
    <source>
        <dbReference type="ARBA" id="ARBA00022737"/>
    </source>
</evidence>
<dbReference type="InterPro" id="IPR046849">
    <property type="entry name" value="E2_motif"/>
</dbReference>
<feature type="repeat" description="PPR" evidence="2">
    <location>
        <begin position="259"/>
        <end position="293"/>
    </location>
</feature>
<feature type="repeat" description="PPR" evidence="2">
    <location>
        <begin position="26"/>
        <end position="60"/>
    </location>
</feature>
<dbReference type="InterPro" id="IPR011990">
    <property type="entry name" value="TPR-like_helical_dom_sf"/>
</dbReference>
<gene>
    <name evidence="3" type="ORF">JCGZ_13269</name>
</gene>
<dbReference type="PANTHER" id="PTHR47926:SF489">
    <property type="entry name" value="PENTATRICOPEPTIDE REPEAT-CONTAINING PROTEIN"/>
    <property type="match status" value="1"/>
</dbReference>
<feature type="repeat" description="PPR" evidence="2">
    <location>
        <begin position="228"/>
        <end position="258"/>
    </location>
</feature>
<dbReference type="FunFam" id="1.25.40.10:FF:000427">
    <property type="entry name" value="Pentatricopeptide repeat-containing protein chloroplastic"/>
    <property type="match status" value="1"/>
</dbReference>
<dbReference type="OrthoDB" id="185373at2759"/>